<dbReference type="GO" id="GO:0004674">
    <property type="term" value="F:protein serine/threonine kinase activity"/>
    <property type="evidence" value="ECO:0007669"/>
    <property type="project" value="UniProtKB-KW"/>
</dbReference>
<evidence type="ECO:0000256" key="1">
    <source>
        <dbReference type="ARBA" id="ARBA00022527"/>
    </source>
</evidence>
<keyword evidence="3" id="KW-0547">Nucleotide-binding</keyword>
<evidence type="ECO:0000256" key="5">
    <source>
        <dbReference type="ARBA" id="ARBA00022840"/>
    </source>
</evidence>
<keyword evidence="4" id="KW-0418">Kinase</keyword>
<evidence type="ECO:0000313" key="7">
    <source>
        <dbReference type="EMBL" id="RHY11622.1"/>
    </source>
</evidence>
<evidence type="ECO:0000313" key="8">
    <source>
        <dbReference type="Proteomes" id="UP000266239"/>
    </source>
</evidence>
<keyword evidence="5" id="KW-0067">ATP-binding</keyword>
<organism evidence="7 8">
    <name type="scientific">Aphanomyces astaci</name>
    <name type="common">Crayfish plague agent</name>
    <dbReference type="NCBI Taxonomy" id="112090"/>
    <lineage>
        <taxon>Eukaryota</taxon>
        <taxon>Sar</taxon>
        <taxon>Stramenopiles</taxon>
        <taxon>Oomycota</taxon>
        <taxon>Saprolegniomycetes</taxon>
        <taxon>Saprolegniales</taxon>
        <taxon>Verrucalvaceae</taxon>
        <taxon>Aphanomyces</taxon>
    </lineage>
</organism>
<evidence type="ECO:0000256" key="4">
    <source>
        <dbReference type="ARBA" id="ARBA00022777"/>
    </source>
</evidence>
<comment type="caution">
    <text evidence="7">The sequence shown here is derived from an EMBL/GenBank/DDBJ whole genome shotgun (WGS) entry which is preliminary data.</text>
</comment>
<dbReference type="InterPro" id="IPR000961">
    <property type="entry name" value="AGC-kinase_C"/>
</dbReference>
<gene>
    <name evidence="7" type="ORF">DYB25_010682</name>
</gene>
<sequence>DHPFFEGWNWKAMAHGALPPPISPCESELSILHATNFDDQFTRMSVGNRLSMEDFSDLDDDDAFVGFNFEAPSACA</sequence>
<name>A0A397AVJ1_APHAT</name>
<dbReference type="EMBL" id="QUTA01006323">
    <property type="protein sequence ID" value="RHY11622.1"/>
    <property type="molecule type" value="Genomic_DNA"/>
</dbReference>
<protein>
    <recommendedName>
        <fullName evidence="6">AGC-kinase C-terminal domain-containing protein</fullName>
    </recommendedName>
</protein>
<feature type="non-terminal residue" evidence="7">
    <location>
        <position position="1"/>
    </location>
</feature>
<reference evidence="7 8" key="1">
    <citation type="submission" date="2018-08" db="EMBL/GenBank/DDBJ databases">
        <title>Aphanomyces genome sequencing and annotation.</title>
        <authorList>
            <person name="Minardi D."/>
            <person name="Oidtmann B."/>
            <person name="Van Der Giezen M."/>
            <person name="Studholme D.J."/>
        </authorList>
    </citation>
    <scope>NUCLEOTIDE SEQUENCE [LARGE SCALE GENOMIC DNA]</scope>
    <source>
        <strain evidence="7 8">Yx</strain>
    </source>
</reference>
<dbReference type="AlphaFoldDB" id="A0A397AVJ1"/>
<dbReference type="Proteomes" id="UP000266239">
    <property type="component" value="Unassembled WGS sequence"/>
</dbReference>
<keyword evidence="1" id="KW-0723">Serine/threonine-protein kinase</keyword>
<evidence type="ECO:0000256" key="3">
    <source>
        <dbReference type="ARBA" id="ARBA00022741"/>
    </source>
</evidence>
<evidence type="ECO:0000259" key="6">
    <source>
        <dbReference type="PROSITE" id="PS51285"/>
    </source>
</evidence>
<proteinExistence type="predicted"/>
<accession>A0A397AVJ1</accession>
<feature type="domain" description="AGC-kinase C-terminal" evidence="6">
    <location>
        <begin position="6"/>
        <end position="76"/>
    </location>
</feature>
<keyword evidence="2" id="KW-0808">Transferase</keyword>
<dbReference type="VEuPathDB" id="FungiDB:H257_03687"/>
<dbReference type="PROSITE" id="PS51285">
    <property type="entry name" value="AGC_KINASE_CTER"/>
    <property type="match status" value="1"/>
</dbReference>
<dbReference type="GO" id="GO:0005524">
    <property type="term" value="F:ATP binding"/>
    <property type="evidence" value="ECO:0007669"/>
    <property type="project" value="UniProtKB-KW"/>
</dbReference>
<evidence type="ECO:0000256" key="2">
    <source>
        <dbReference type="ARBA" id="ARBA00022679"/>
    </source>
</evidence>